<sequence length="316" mass="36919">MCQFLYYCTLMRFMKKKYGVVWMTPEEKRLLILEECRRIQVEKIPKLLFSYDAPESEWIHSIPRLNLLLSGECTFNCFDAGHFHTELLSAPAIYYCAWTGYQMRKFSGPFRALSFCYFPGYIRLVLVDYDGVHEPPTERDLFYHSSLPLSPGGFQLIRSIDLLYREGETQSARRLLNELFVLTVQKLAVATALPAALPPRVWDEINTYLRSHREENISRARIARLFGISPGYVSRLARRYADTDFVTLVVGYQLEHAALLLRKSRLSIDEIADRSGFRYLSYFYRRFKQRYGVTPRAYRENCRDAAEENGVESEGK</sequence>
<comment type="caution">
    <text evidence="5">The sequence shown here is derived from an EMBL/GenBank/DDBJ whole genome shotgun (WGS) entry which is preliminary data.</text>
</comment>
<name>A0A645C428_9ZZZZ</name>
<dbReference type="GO" id="GO:0043565">
    <property type="term" value="F:sequence-specific DNA binding"/>
    <property type="evidence" value="ECO:0007669"/>
    <property type="project" value="InterPro"/>
</dbReference>
<keyword evidence="1" id="KW-0805">Transcription regulation</keyword>
<evidence type="ECO:0000256" key="3">
    <source>
        <dbReference type="ARBA" id="ARBA00023163"/>
    </source>
</evidence>
<dbReference type="SMART" id="SM00342">
    <property type="entry name" value="HTH_ARAC"/>
    <property type="match status" value="1"/>
</dbReference>
<evidence type="ECO:0000313" key="5">
    <source>
        <dbReference type="EMBL" id="MPM72295.1"/>
    </source>
</evidence>
<reference evidence="5" key="1">
    <citation type="submission" date="2019-08" db="EMBL/GenBank/DDBJ databases">
        <authorList>
            <person name="Kucharzyk K."/>
            <person name="Murdoch R.W."/>
            <person name="Higgins S."/>
            <person name="Loffler F."/>
        </authorList>
    </citation>
    <scope>NUCLEOTIDE SEQUENCE</scope>
</reference>
<dbReference type="Gene3D" id="1.10.10.60">
    <property type="entry name" value="Homeodomain-like"/>
    <property type="match status" value="1"/>
</dbReference>
<dbReference type="PROSITE" id="PS01124">
    <property type="entry name" value="HTH_ARAC_FAMILY_2"/>
    <property type="match status" value="1"/>
</dbReference>
<evidence type="ECO:0000256" key="1">
    <source>
        <dbReference type="ARBA" id="ARBA00023015"/>
    </source>
</evidence>
<dbReference type="PROSITE" id="PS00041">
    <property type="entry name" value="HTH_ARAC_FAMILY_1"/>
    <property type="match status" value="1"/>
</dbReference>
<dbReference type="AlphaFoldDB" id="A0A645C428"/>
<dbReference type="GO" id="GO:0003700">
    <property type="term" value="F:DNA-binding transcription factor activity"/>
    <property type="evidence" value="ECO:0007669"/>
    <property type="project" value="InterPro"/>
</dbReference>
<dbReference type="Pfam" id="PF12833">
    <property type="entry name" value="HTH_18"/>
    <property type="match status" value="1"/>
</dbReference>
<dbReference type="PANTHER" id="PTHR43280:SF2">
    <property type="entry name" value="HTH-TYPE TRANSCRIPTIONAL REGULATOR EXSA"/>
    <property type="match status" value="1"/>
</dbReference>
<dbReference type="InterPro" id="IPR018062">
    <property type="entry name" value="HTH_AraC-typ_CS"/>
</dbReference>
<gene>
    <name evidence="5" type="ORF">SDC9_119268</name>
</gene>
<proteinExistence type="predicted"/>
<keyword evidence="2" id="KW-0238">DNA-binding</keyword>
<dbReference type="EMBL" id="VSSQ01024662">
    <property type="protein sequence ID" value="MPM72295.1"/>
    <property type="molecule type" value="Genomic_DNA"/>
</dbReference>
<organism evidence="5">
    <name type="scientific">bioreactor metagenome</name>
    <dbReference type="NCBI Taxonomy" id="1076179"/>
    <lineage>
        <taxon>unclassified sequences</taxon>
        <taxon>metagenomes</taxon>
        <taxon>ecological metagenomes</taxon>
    </lineage>
</organism>
<dbReference type="PRINTS" id="PR00032">
    <property type="entry name" value="HTHARAC"/>
</dbReference>
<dbReference type="InterPro" id="IPR020449">
    <property type="entry name" value="Tscrpt_reg_AraC-type_HTH"/>
</dbReference>
<protein>
    <recommendedName>
        <fullName evidence="4">HTH araC/xylS-type domain-containing protein</fullName>
    </recommendedName>
</protein>
<evidence type="ECO:0000259" key="4">
    <source>
        <dbReference type="PROSITE" id="PS01124"/>
    </source>
</evidence>
<accession>A0A645C428</accession>
<keyword evidence="3" id="KW-0804">Transcription</keyword>
<dbReference type="InterPro" id="IPR009057">
    <property type="entry name" value="Homeodomain-like_sf"/>
</dbReference>
<dbReference type="InterPro" id="IPR018060">
    <property type="entry name" value="HTH_AraC"/>
</dbReference>
<dbReference type="SUPFAM" id="SSF46689">
    <property type="entry name" value="Homeodomain-like"/>
    <property type="match status" value="1"/>
</dbReference>
<evidence type="ECO:0000256" key="2">
    <source>
        <dbReference type="ARBA" id="ARBA00023125"/>
    </source>
</evidence>
<feature type="domain" description="HTH araC/xylS-type" evidence="4">
    <location>
        <begin position="203"/>
        <end position="301"/>
    </location>
</feature>
<dbReference type="PANTHER" id="PTHR43280">
    <property type="entry name" value="ARAC-FAMILY TRANSCRIPTIONAL REGULATOR"/>
    <property type="match status" value="1"/>
</dbReference>